<protein>
    <submittedName>
        <fullName evidence="1">Uncharacterized protein</fullName>
    </submittedName>
</protein>
<evidence type="ECO:0000313" key="1">
    <source>
        <dbReference type="EMBL" id="KAL3888758.1"/>
    </source>
</evidence>
<dbReference type="Proteomes" id="UP001634394">
    <property type="component" value="Unassembled WGS sequence"/>
</dbReference>
<comment type="caution">
    <text evidence="1">The sequence shown here is derived from an EMBL/GenBank/DDBJ whole genome shotgun (WGS) entry which is preliminary data.</text>
</comment>
<reference evidence="1 2" key="1">
    <citation type="submission" date="2024-11" db="EMBL/GenBank/DDBJ databases">
        <title>Chromosome-level genome assembly of the freshwater bivalve Anodonta woodiana.</title>
        <authorList>
            <person name="Chen X."/>
        </authorList>
    </citation>
    <scope>NUCLEOTIDE SEQUENCE [LARGE SCALE GENOMIC DNA]</scope>
    <source>
        <strain evidence="1">MN2024</strain>
        <tissue evidence="1">Gills</tissue>
    </source>
</reference>
<proteinExistence type="predicted"/>
<evidence type="ECO:0000313" key="2">
    <source>
        <dbReference type="Proteomes" id="UP001634394"/>
    </source>
</evidence>
<dbReference type="AlphaFoldDB" id="A0ABD3XUR6"/>
<gene>
    <name evidence="1" type="ORF">ACJMK2_001118</name>
</gene>
<organism evidence="1 2">
    <name type="scientific">Sinanodonta woodiana</name>
    <name type="common">Chinese pond mussel</name>
    <name type="synonym">Anodonta woodiana</name>
    <dbReference type="NCBI Taxonomy" id="1069815"/>
    <lineage>
        <taxon>Eukaryota</taxon>
        <taxon>Metazoa</taxon>
        <taxon>Spiralia</taxon>
        <taxon>Lophotrochozoa</taxon>
        <taxon>Mollusca</taxon>
        <taxon>Bivalvia</taxon>
        <taxon>Autobranchia</taxon>
        <taxon>Heteroconchia</taxon>
        <taxon>Palaeoheterodonta</taxon>
        <taxon>Unionida</taxon>
        <taxon>Unionoidea</taxon>
        <taxon>Unionidae</taxon>
        <taxon>Unioninae</taxon>
        <taxon>Sinanodonta</taxon>
    </lineage>
</organism>
<feature type="non-terminal residue" evidence="1">
    <location>
        <position position="52"/>
    </location>
</feature>
<sequence>MSEYCSLINGWSMSVTMHNSYYRVFFHSIAAPEINVAEHVREMVDKEREHPV</sequence>
<name>A0ABD3XUR6_SINWO</name>
<accession>A0ABD3XUR6</accession>
<keyword evidence="2" id="KW-1185">Reference proteome</keyword>
<dbReference type="EMBL" id="JBJQND010000001">
    <property type="protein sequence ID" value="KAL3888758.1"/>
    <property type="molecule type" value="Genomic_DNA"/>
</dbReference>